<evidence type="ECO:0000313" key="1">
    <source>
        <dbReference type="EMBL" id="EKM33540.1"/>
    </source>
</evidence>
<protein>
    <submittedName>
        <fullName evidence="1">Uncharacterized protein</fullName>
    </submittedName>
</protein>
<feature type="non-terminal residue" evidence="1">
    <location>
        <position position="8"/>
    </location>
</feature>
<gene>
    <name evidence="1" type="ORF">VCHENC02_1021</name>
</gene>
<sequence length="8" mass="1038">MNLFGFFY</sequence>
<proteinExistence type="predicted"/>
<evidence type="ECO:0000313" key="2">
    <source>
        <dbReference type="Proteomes" id="UP000008367"/>
    </source>
</evidence>
<organism evidence="1 2">
    <name type="scientific">Vibrio harveyi</name>
    <name type="common">Beneckea harveyi</name>
    <dbReference type="NCBI Taxonomy" id="669"/>
    <lineage>
        <taxon>Bacteria</taxon>
        <taxon>Pseudomonadati</taxon>
        <taxon>Pseudomonadota</taxon>
        <taxon>Gammaproteobacteria</taxon>
        <taxon>Vibrionales</taxon>
        <taxon>Vibrionaceae</taxon>
        <taxon>Vibrio</taxon>
    </lineage>
</organism>
<dbReference type="EMBL" id="AJSR01000231">
    <property type="protein sequence ID" value="EKM33540.1"/>
    <property type="molecule type" value="Genomic_DNA"/>
</dbReference>
<reference evidence="1 2" key="1">
    <citation type="submission" date="2012-10" db="EMBL/GenBank/DDBJ databases">
        <title>Genome sequence of Vibrio Cholerae HENC-02.</title>
        <authorList>
            <person name="Eppinger M."/>
            <person name="Hasan N.A."/>
            <person name="Sengamalay N."/>
            <person name="Hine E."/>
            <person name="Su Q."/>
            <person name="Daugherty S.C."/>
            <person name="Young S."/>
            <person name="Sadzewicz L."/>
            <person name="Tallon L."/>
            <person name="Cebula T.A."/>
            <person name="Ravel J."/>
            <person name="Colwell R.R."/>
        </authorList>
    </citation>
    <scope>NUCLEOTIDE SEQUENCE [LARGE SCALE GENOMIC DNA]</scope>
    <source>
        <strain evidence="1 2">HENC-02</strain>
    </source>
</reference>
<accession>A0A454D4I6</accession>
<comment type="caution">
    <text evidence="1">The sequence shown here is derived from an EMBL/GenBank/DDBJ whole genome shotgun (WGS) entry which is preliminary data.</text>
</comment>
<dbReference type="Proteomes" id="UP000008367">
    <property type="component" value="Unassembled WGS sequence"/>
</dbReference>
<name>A0A454D4I6_VIBHA</name>